<feature type="non-terminal residue" evidence="1">
    <location>
        <position position="32"/>
    </location>
</feature>
<evidence type="ECO:0000313" key="2">
    <source>
        <dbReference type="Proteomes" id="UP000236370"/>
    </source>
</evidence>
<accession>A0A2J8ING2</accession>
<sequence length="32" mass="3758">MDLGECTKIHDLALRADYEIASKERDLFFELD</sequence>
<dbReference type="SMR" id="A0A2J8ING2"/>
<proteinExistence type="predicted"/>
<dbReference type="EMBL" id="NBAG03000679">
    <property type="protein sequence ID" value="PNI12051.1"/>
    <property type="molecule type" value="Genomic_DNA"/>
</dbReference>
<dbReference type="Proteomes" id="UP000236370">
    <property type="component" value="Unassembled WGS sequence"/>
</dbReference>
<protein>
    <submittedName>
        <fullName evidence="1">LUC7L isoform 19</fullName>
    </submittedName>
</protein>
<evidence type="ECO:0000313" key="1">
    <source>
        <dbReference type="EMBL" id="PNI12051.1"/>
    </source>
</evidence>
<reference evidence="1 2" key="1">
    <citation type="submission" date="2017-12" db="EMBL/GenBank/DDBJ databases">
        <title>High-resolution comparative analysis of great ape genomes.</title>
        <authorList>
            <person name="Pollen A."/>
            <person name="Hastie A."/>
            <person name="Hormozdiari F."/>
            <person name="Dougherty M."/>
            <person name="Liu R."/>
            <person name="Chaisson M."/>
            <person name="Hoppe E."/>
            <person name="Hill C."/>
            <person name="Pang A."/>
            <person name="Hillier L."/>
            <person name="Baker C."/>
            <person name="Armstrong J."/>
            <person name="Shendure J."/>
            <person name="Paten B."/>
            <person name="Wilson R."/>
            <person name="Chao H."/>
            <person name="Schneider V."/>
            <person name="Ventura M."/>
            <person name="Kronenberg Z."/>
            <person name="Murali S."/>
            <person name="Gordon D."/>
            <person name="Cantsilieris S."/>
            <person name="Munson K."/>
            <person name="Nelson B."/>
            <person name="Raja A."/>
            <person name="Underwood J."/>
            <person name="Diekhans M."/>
            <person name="Fiddes I."/>
            <person name="Haussler D."/>
            <person name="Eichler E."/>
        </authorList>
    </citation>
    <scope>NUCLEOTIDE SEQUENCE [LARGE SCALE GENOMIC DNA]</scope>
    <source>
        <strain evidence="1">Yerkes chimp pedigree #C0471</strain>
    </source>
</reference>
<dbReference type="AlphaFoldDB" id="A0A2J8ING2"/>
<comment type="caution">
    <text evidence="1">The sequence shown here is derived from an EMBL/GenBank/DDBJ whole genome shotgun (WGS) entry which is preliminary data.</text>
</comment>
<organism evidence="1 2">
    <name type="scientific">Pan troglodytes</name>
    <name type="common">Chimpanzee</name>
    <dbReference type="NCBI Taxonomy" id="9598"/>
    <lineage>
        <taxon>Eukaryota</taxon>
        <taxon>Metazoa</taxon>
        <taxon>Chordata</taxon>
        <taxon>Craniata</taxon>
        <taxon>Vertebrata</taxon>
        <taxon>Euteleostomi</taxon>
        <taxon>Mammalia</taxon>
        <taxon>Eutheria</taxon>
        <taxon>Euarchontoglires</taxon>
        <taxon>Primates</taxon>
        <taxon>Haplorrhini</taxon>
        <taxon>Catarrhini</taxon>
        <taxon>Hominidae</taxon>
        <taxon>Pan</taxon>
    </lineage>
</organism>
<gene>
    <name evidence="1" type="ORF">CK820_G0054690</name>
</gene>
<name>A0A2J8ING2_PANTR</name>